<keyword evidence="2" id="KW-1185">Reference proteome</keyword>
<proteinExistence type="predicted"/>
<evidence type="ECO:0000313" key="1">
    <source>
        <dbReference type="EMBL" id="GFP97047.1"/>
    </source>
</evidence>
<dbReference type="PANTHER" id="PTHR34808">
    <property type="entry name" value="EXPRESSED PROTEIN"/>
    <property type="match status" value="1"/>
</dbReference>
<reference evidence="1" key="1">
    <citation type="submission" date="2020-07" db="EMBL/GenBank/DDBJ databases">
        <title>Ethylene signaling mediates host invasion by parasitic plants.</title>
        <authorList>
            <person name="Yoshida S."/>
        </authorList>
    </citation>
    <scope>NUCLEOTIDE SEQUENCE</scope>
    <source>
        <strain evidence="1">Okayama</strain>
    </source>
</reference>
<dbReference type="EMBL" id="BMAC01000470">
    <property type="protein sequence ID" value="GFP97047.1"/>
    <property type="molecule type" value="Genomic_DNA"/>
</dbReference>
<protein>
    <submittedName>
        <fullName evidence="1">Uncharacterized protein</fullName>
    </submittedName>
</protein>
<organism evidence="1 2">
    <name type="scientific">Phtheirospermum japonicum</name>
    <dbReference type="NCBI Taxonomy" id="374723"/>
    <lineage>
        <taxon>Eukaryota</taxon>
        <taxon>Viridiplantae</taxon>
        <taxon>Streptophyta</taxon>
        <taxon>Embryophyta</taxon>
        <taxon>Tracheophyta</taxon>
        <taxon>Spermatophyta</taxon>
        <taxon>Magnoliopsida</taxon>
        <taxon>eudicotyledons</taxon>
        <taxon>Gunneridae</taxon>
        <taxon>Pentapetalae</taxon>
        <taxon>asterids</taxon>
        <taxon>lamiids</taxon>
        <taxon>Lamiales</taxon>
        <taxon>Orobanchaceae</taxon>
        <taxon>Orobanchaceae incertae sedis</taxon>
        <taxon>Phtheirospermum</taxon>
    </lineage>
</organism>
<accession>A0A830C8I8</accession>
<dbReference type="PANTHER" id="PTHR34808:SF2">
    <property type="entry name" value="EXPRESSED PROTEIN"/>
    <property type="match status" value="1"/>
</dbReference>
<name>A0A830C8I8_9LAMI</name>
<comment type="caution">
    <text evidence="1">The sequence shown here is derived from an EMBL/GenBank/DDBJ whole genome shotgun (WGS) entry which is preliminary data.</text>
</comment>
<dbReference type="Proteomes" id="UP000653305">
    <property type="component" value="Unassembled WGS sequence"/>
</dbReference>
<sequence length="133" mass="14924">MDGANMERQSSIEDEPRTLDYNQIEFAREAALYVVNTRSMQEAFRIFTEGVNYSFFKDLGSSSTTANGQSEDRRTELPKYGLVKHEQGLEPVERCAEGGGCKSLKDGGDDEQDQKCWNKRVSSGLRDIVSAPF</sequence>
<dbReference type="AlphaFoldDB" id="A0A830C8I8"/>
<gene>
    <name evidence="1" type="ORF">PHJA_001848800</name>
</gene>
<dbReference type="OrthoDB" id="603047at2759"/>
<evidence type="ECO:0000313" key="2">
    <source>
        <dbReference type="Proteomes" id="UP000653305"/>
    </source>
</evidence>